<sequence length="29" mass="3332">IVSIDILILYYYWADGFVELTTCTVAHIV</sequence>
<reference evidence="1" key="1">
    <citation type="submission" date="2013-12" db="EMBL/GenBank/DDBJ databases">
        <title>A Varibaculum cambriense genome reconstructed from a premature infant gut community with otherwise low bacterial novelty that shifts toward anaerobic metabolism during the third week of life.</title>
        <authorList>
            <person name="Brown C.T."/>
            <person name="Sharon I."/>
            <person name="Thomas B.C."/>
            <person name="Castelle C.J."/>
            <person name="Morowitz M.J."/>
            <person name="Banfield J.F."/>
        </authorList>
    </citation>
    <scope>NUCLEOTIDE SEQUENCE</scope>
</reference>
<dbReference type="EMBL" id="AZMM01001525">
    <property type="protein sequence ID" value="ETJ44473.1"/>
    <property type="molecule type" value="Genomic_DNA"/>
</dbReference>
<protein>
    <submittedName>
        <fullName evidence="1">Uncharacterized protein</fullName>
    </submittedName>
</protein>
<accession>W1YPH9</accession>
<gene>
    <name evidence="1" type="ORF">Q604_UNBC01525G0001</name>
</gene>
<feature type="non-terminal residue" evidence="1">
    <location>
        <position position="1"/>
    </location>
</feature>
<dbReference type="AlphaFoldDB" id="W1YPH9"/>
<name>W1YPH9_9ZZZZ</name>
<proteinExistence type="predicted"/>
<evidence type="ECO:0000313" key="1">
    <source>
        <dbReference type="EMBL" id="ETJ44473.1"/>
    </source>
</evidence>
<comment type="caution">
    <text evidence="1">The sequence shown here is derived from an EMBL/GenBank/DDBJ whole genome shotgun (WGS) entry which is preliminary data.</text>
</comment>
<organism evidence="1">
    <name type="scientific">human gut metagenome</name>
    <dbReference type="NCBI Taxonomy" id="408170"/>
    <lineage>
        <taxon>unclassified sequences</taxon>
        <taxon>metagenomes</taxon>
        <taxon>organismal metagenomes</taxon>
    </lineage>
</organism>